<dbReference type="PANTHER" id="PTHR43667">
    <property type="entry name" value="CYCLOPROPANE-FATTY-ACYL-PHOSPHOLIPID SYNTHASE"/>
    <property type="match status" value="1"/>
</dbReference>
<dbReference type="InterPro" id="IPR050723">
    <property type="entry name" value="CFA/CMAS"/>
</dbReference>
<dbReference type="EMBL" id="CP020474">
    <property type="protein sequence ID" value="ARE81587.1"/>
    <property type="molecule type" value="Genomic_DNA"/>
</dbReference>
<keyword evidence="3 8" id="KW-0808">Transferase</keyword>
<gene>
    <name evidence="8" type="primary">ufaA1</name>
    <name evidence="8" type="ORF">ROSMUCSMR3_00075</name>
</gene>
<evidence type="ECO:0000256" key="1">
    <source>
        <dbReference type="ARBA" id="ARBA00010815"/>
    </source>
</evidence>
<evidence type="ECO:0000256" key="6">
    <source>
        <dbReference type="PIRSR" id="PIRSR003085-1"/>
    </source>
</evidence>
<feature type="active site" evidence="6">
    <location>
        <position position="403"/>
    </location>
</feature>
<dbReference type="AlphaFoldDB" id="A0A1V0RIH1"/>
<evidence type="ECO:0000256" key="3">
    <source>
        <dbReference type="ARBA" id="ARBA00022679"/>
    </source>
</evidence>
<protein>
    <submittedName>
        <fullName evidence="8">Tuberculostearic acid methyltransferase UfaA1</fullName>
        <ecNumber evidence="8">2.1.1.-</ecNumber>
    </submittedName>
</protein>
<evidence type="ECO:0000256" key="5">
    <source>
        <dbReference type="ARBA" id="ARBA00023098"/>
    </source>
</evidence>
<keyword evidence="4" id="KW-0949">S-adenosyl-L-methionine</keyword>
<dbReference type="GO" id="GO:0032259">
    <property type="term" value="P:methylation"/>
    <property type="evidence" value="ECO:0007669"/>
    <property type="project" value="UniProtKB-KW"/>
</dbReference>
<dbReference type="InterPro" id="IPR029063">
    <property type="entry name" value="SAM-dependent_MTases_sf"/>
</dbReference>
<evidence type="ECO:0000256" key="2">
    <source>
        <dbReference type="ARBA" id="ARBA00022603"/>
    </source>
</evidence>
<dbReference type="SUPFAM" id="SSF53335">
    <property type="entry name" value="S-adenosyl-L-methionine-dependent methyltransferases"/>
    <property type="match status" value="1"/>
</dbReference>
<accession>A0A1V0RIH1</accession>
<sequence length="423" mass="48117">MTTLTARSAIDAPQKEKGTERMILTDTTGQTGLPRYFSRCFGVARNIDAGRLDIRLPDGRVFRAEGPRPGPVAVLEIHDTEVFARLVREGYLGFCEAYLDGDWSTPDLQSFMDLLNDDNDGIYNGYPGQRLAQIYERIRFWFKRNSKTQAKRNISYHYDLGNAFYSLWLDETMTYSSAIFQPGQNSLEQAQIAKYASMVDQMGVKPGDHVLEIGCGWGGFAEYAAKERGLRVTGLTISAEQLKYAQDRIARAGLSDRVTLKLQDYRDERGTYDGIASIEMFEAVGERYWPVFFNSLRERLNPGALATLQIITVEDRRWESYRTDVDFIQKYIFPGGMLPSPTALRAEIERAGLSVARSIEFGESYSQTLRRWHQAFNDKWDEIADMGFDDRFRRMWNFYLTSCAGAFKGGSCDVTQITIARPG</sequence>
<evidence type="ECO:0000313" key="9">
    <source>
        <dbReference type="Proteomes" id="UP000192273"/>
    </source>
</evidence>
<dbReference type="GO" id="GO:0008610">
    <property type="term" value="P:lipid biosynthetic process"/>
    <property type="evidence" value="ECO:0007669"/>
    <property type="project" value="InterPro"/>
</dbReference>
<dbReference type="InterPro" id="IPR003333">
    <property type="entry name" value="CMAS"/>
</dbReference>
<evidence type="ECO:0000313" key="8">
    <source>
        <dbReference type="EMBL" id="ARE81587.1"/>
    </source>
</evidence>
<dbReference type="GO" id="GO:0008168">
    <property type="term" value="F:methyltransferase activity"/>
    <property type="evidence" value="ECO:0007669"/>
    <property type="project" value="UniProtKB-KW"/>
</dbReference>
<dbReference type="Gene3D" id="3.40.50.150">
    <property type="entry name" value="Vaccinia Virus protein VP39"/>
    <property type="match status" value="1"/>
</dbReference>
<comment type="similarity">
    <text evidence="1">Belongs to the CFA/CMAS family.</text>
</comment>
<proteinExistence type="inferred from homology"/>
<evidence type="ECO:0000256" key="4">
    <source>
        <dbReference type="ARBA" id="ARBA00022691"/>
    </source>
</evidence>
<dbReference type="Proteomes" id="UP000192273">
    <property type="component" value="Chromosome"/>
</dbReference>
<dbReference type="EC" id="2.1.1.-" evidence="8"/>
<reference evidence="8 9" key="1">
    <citation type="submission" date="2017-03" db="EMBL/GenBank/DDBJ databases">
        <title>Genome Sequence of Roseovarius mucosus strain SMR3 Isolated from a culture of the Diatom Skeletonema marinoi.</title>
        <authorList>
            <person name="Topel M."/>
            <person name="Pinder M."/>
            <person name="Johansson O.N."/>
            <person name="Kourtchenko O."/>
            <person name="Godhe A."/>
            <person name="Clarke A.K."/>
        </authorList>
    </citation>
    <scope>NUCLEOTIDE SEQUENCE [LARGE SCALE GENOMIC DNA]</scope>
    <source>
        <strain evidence="8 9">SMR3</strain>
    </source>
</reference>
<dbReference type="CDD" id="cd02440">
    <property type="entry name" value="AdoMet_MTases"/>
    <property type="match status" value="1"/>
</dbReference>
<dbReference type="PIRSF" id="PIRSF003085">
    <property type="entry name" value="CMAS"/>
    <property type="match status" value="1"/>
</dbReference>
<dbReference type="PANTHER" id="PTHR43667:SF2">
    <property type="entry name" value="FATTY ACID C-METHYL TRANSFERASE"/>
    <property type="match status" value="1"/>
</dbReference>
<keyword evidence="2 8" id="KW-0489">Methyltransferase</keyword>
<dbReference type="Pfam" id="PF02353">
    <property type="entry name" value="CMAS"/>
    <property type="match status" value="1"/>
</dbReference>
<keyword evidence="9" id="KW-1185">Reference proteome</keyword>
<dbReference type="KEGG" id="rmm:ROSMUCSMR3_00075"/>
<name>A0A1V0RIH1_9RHOB</name>
<feature type="region of interest" description="Disordered" evidence="7">
    <location>
        <begin position="1"/>
        <end position="21"/>
    </location>
</feature>
<keyword evidence="5" id="KW-0443">Lipid metabolism</keyword>
<evidence type="ECO:0000256" key="7">
    <source>
        <dbReference type="SAM" id="MobiDB-lite"/>
    </source>
</evidence>
<organism evidence="8 9">
    <name type="scientific">Roseovarius mucosus</name>
    <dbReference type="NCBI Taxonomy" id="215743"/>
    <lineage>
        <taxon>Bacteria</taxon>
        <taxon>Pseudomonadati</taxon>
        <taxon>Pseudomonadota</taxon>
        <taxon>Alphaproteobacteria</taxon>
        <taxon>Rhodobacterales</taxon>
        <taxon>Roseobacteraceae</taxon>
        <taxon>Roseovarius</taxon>
    </lineage>
</organism>